<proteinExistence type="predicted"/>
<protein>
    <submittedName>
        <fullName evidence="1">Uncharacterized protein</fullName>
    </submittedName>
</protein>
<name>A0A7D9H4R5_9GAMM</name>
<sequence length="104" mass="11450">MLTEHQRYWLERVKSCEASGKSVVAYASEHGFPVRAMYDAKKVLVRKGVLPRTQRARFQRVQTEVVTVGGEWRIQLPNGVSVEFSGTVDAGSLSTVLNTVAGLG</sequence>
<evidence type="ECO:0000313" key="1">
    <source>
        <dbReference type="EMBL" id="VUX56408.1"/>
    </source>
</evidence>
<organism evidence="1">
    <name type="scientific">uncultured Woeseiaceae bacterium</name>
    <dbReference type="NCBI Taxonomy" id="1983305"/>
    <lineage>
        <taxon>Bacteria</taxon>
        <taxon>Pseudomonadati</taxon>
        <taxon>Pseudomonadota</taxon>
        <taxon>Gammaproteobacteria</taxon>
        <taxon>Woeseiales</taxon>
        <taxon>Woeseiaceae</taxon>
        <taxon>environmental samples</taxon>
    </lineage>
</organism>
<accession>A0A7D9H4R5</accession>
<dbReference type="NCBIfam" id="NF047593">
    <property type="entry name" value="IS66_ISAeme5_TnpA"/>
    <property type="match status" value="1"/>
</dbReference>
<dbReference type="AlphaFoldDB" id="A0A7D9H4R5"/>
<gene>
    <name evidence="1" type="ORF">JTBM06_V1_850001</name>
</gene>
<reference evidence="1" key="1">
    <citation type="submission" date="2019-07" db="EMBL/GenBank/DDBJ databases">
        <authorList>
            <person name="Weber M."/>
            <person name="Kostadinov I."/>
            <person name="Kostadinov D I."/>
        </authorList>
    </citation>
    <scope>NUCLEOTIDE SEQUENCE</scope>
    <source>
        <strain evidence="1">Gfbio:sag-sample-m06:053724c1-46a9-4a36-b237-ea2bf867836b</strain>
    </source>
</reference>
<dbReference type="EMBL" id="LR633967">
    <property type="protein sequence ID" value="VUX56408.1"/>
    <property type="molecule type" value="Genomic_DNA"/>
</dbReference>